<proteinExistence type="predicted"/>
<keyword evidence="2" id="KW-1185">Reference proteome</keyword>
<organism evidence="1 2">
    <name type="scientific">Araneus ventricosus</name>
    <name type="common">Orbweaver spider</name>
    <name type="synonym">Epeira ventricosa</name>
    <dbReference type="NCBI Taxonomy" id="182803"/>
    <lineage>
        <taxon>Eukaryota</taxon>
        <taxon>Metazoa</taxon>
        <taxon>Ecdysozoa</taxon>
        <taxon>Arthropoda</taxon>
        <taxon>Chelicerata</taxon>
        <taxon>Arachnida</taxon>
        <taxon>Araneae</taxon>
        <taxon>Araneomorphae</taxon>
        <taxon>Entelegynae</taxon>
        <taxon>Araneoidea</taxon>
        <taxon>Araneidae</taxon>
        <taxon>Araneus</taxon>
    </lineage>
</organism>
<gene>
    <name evidence="1" type="ORF">AVEN_38013_1</name>
</gene>
<evidence type="ECO:0000313" key="2">
    <source>
        <dbReference type="Proteomes" id="UP000499080"/>
    </source>
</evidence>
<accession>A0A4Y2T169</accession>
<comment type="caution">
    <text evidence="1">The sequence shown here is derived from an EMBL/GenBank/DDBJ whole genome shotgun (WGS) entry which is preliminary data.</text>
</comment>
<reference evidence="1 2" key="1">
    <citation type="journal article" date="2019" name="Sci. Rep.">
        <title>Orb-weaving spider Araneus ventricosus genome elucidates the spidroin gene catalogue.</title>
        <authorList>
            <person name="Kono N."/>
            <person name="Nakamura H."/>
            <person name="Ohtoshi R."/>
            <person name="Moran D.A.P."/>
            <person name="Shinohara A."/>
            <person name="Yoshida Y."/>
            <person name="Fujiwara M."/>
            <person name="Mori M."/>
            <person name="Tomita M."/>
            <person name="Arakawa K."/>
        </authorList>
    </citation>
    <scope>NUCLEOTIDE SEQUENCE [LARGE SCALE GENOMIC DNA]</scope>
</reference>
<dbReference type="Proteomes" id="UP000499080">
    <property type="component" value="Unassembled WGS sequence"/>
</dbReference>
<evidence type="ECO:0000313" key="1">
    <source>
        <dbReference type="EMBL" id="GBN94358.1"/>
    </source>
</evidence>
<protein>
    <submittedName>
        <fullName evidence="1">Uncharacterized protein</fullName>
    </submittedName>
</protein>
<name>A0A4Y2T169_ARAVE</name>
<dbReference type="AlphaFoldDB" id="A0A4Y2T169"/>
<sequence>MKSEGKRRMCLQSNVSSLMAEYFRSLPHQTTNITTCGKDFNYILFELNKWTLPGLQKQQTMAKCIASEAEHRALSEDKKETISHLP</sequence>
<dbReference type="EMBL" id="BGPR01025456">
    <property type="protein sequence ID" value="GBN94358.1"/>
    <property type="molecule type" value="Genomic_DNA"/>
</dbReference>